<evidence type="ECO:0000256" key="2">
    <source>
        <dbReference type="ARBA" id="ARBA00022737"/>
    </source>
</evidence>
<dbReference type="Gene3D" id="1.25.40.10">
    <property type="entry name" value="Tetratricopeptide repeat domain"/>
    <property type="match status" value="3"/>
</dbReference>
<dbReference type="InterPro" id="IPR002885">
    <property type="entry name" value="PPR_rpt"/>
</dbReference>
<evidence type="ECO:0000259" key="5">
    <source>
        <dbReference type="SMART" id="SM00463"/>
    </source>
</evidence>
<comment type="similarity">
    <text evidence="1">Belongs to the PPR family. P subfamily.</text>
</comment>
<dbReference type="PROSITE" id="PS51375">
    <property type="entry name" value="PPR"/>
    <property type="match status" value="8"/>
</dbReference>
<organism evidence="6 7">
    <name type="scientific">Chlorella sorokiniana</name>
    <name type="common">Freshwater green alga</name>
    <dbReference type="NCBI Taxonomy" id="3076"/>
    <lineage>
        <taxon>Eukaryota</taxon>
        <taxon>Viridiplantae</taxon>
        <taxon>Chlorophyta</taxon>
        <taxon>core chlorophytes</taxon>
        <taxon>Trebouxiophyceae</taxon>
        <taxon>Chlorellales</taxon>
        <taxon>Chlorellaceae</taxon>
        <taxon>Chlorella clade</taxon>
        <taxon>Chlorella</taxon>
    </lineage>
</organism>
<keyword evidence="7" id="KW-1185">Reference proteome</keyword>
<comment type="caution">
    <text evidence="6">The sequence shown here is derived from an EMBL/GenBank/DDBJ whole genome shotgun (WGS) entry which is preliminary data.</text>
</comment>
<name>A0A2P6TGV9_CHLSO</name>
<dbReference type="EMBL" id="LHPG02000016">
    <property type="protein sequence ID" value="PRW33527.1"/>
    <property type="molecule type" value="Genomic_DNA"/>
</dbReference>
<dbReference type="CDD" id="cd20529">
    <property type="entry name" value="CYCLIN_CCNJ-like_rpt2"/>
    <property type="match status" value="1"/>
</dbReference>
<dbReference type="Gene3D" id="3.30.1370.110">
    <property type="match status" value="1"/>
</dbReference>
<dbReference type="Proteomes" id="UP000239899">
    <property type="component" value="Unassembled WGS sequence"/>
</dbReference>
<feature type="repeat" description="PPR" evidence="3">
    <location>
        <begin position="327"/>
        <end position="361"/>
    </location>
</feature>
<evidence type="ECO:0000256" key="1">
    <source>
        <dbReference type="ARBA" id="ARBA00007626"/>
    </source>
</evidence>
<dbReference type="InterPro" id="IPR002625">
    <property type="entry name" value="Smr_dom"/>
</dbReference>
<dbReference type="Gene3D" id="1.10.472.10">
    <property type="entry name" value="Cyclin-like"/>
    <property type="match status" value="2"/>
</dbReference>
<feature type="repeat" description="PPR" evidence="3">
    <location>
        <begin position="257"/>
        <end position="291"/>
    </location>
</feature>
<feature type="domain" description="Smr" evidence="5">
    <location>
        <begin position="513"/>
        <end position="604"/>
    </location>
</feature>
<feature type="repeat" description="PPR" evidence="3">
    <location>
        <begin position="432"/>
        <end position="466"/>
    </location>
</feature>
<dbReference type="OrthoDB" id="424777at2759"/>
<feature type="repeat" description="PPR" evidence="3">
    <location>
        <begin position="362"/>
        <end position="396"/>
    </location>
</feature>
<dbReference type="Pfam" id="PF02984">
    <property type="entry name" value="Cyclin_C"/>
    <property type="match status" value="1"/>
</dbReference>
<dbReference type="InterPro" id="IPR004367">
    <property type="entry name" value="Cyclin_C-dom"/>
</dbReference>
<dbReference type="Pfam" id="PF23276">
    <property type="entry name" value="TPR_24"/>
    <property type="match status" value="1"/>
</dbReference>
<feature type="repeat" description="PPR" evidence="3">
    <location>
        <begin position="397"/>
        <end position="431"/>
    </location>
</feature>
<accession>A0A2P6TGV9</accession>
<protein>
    <submittedName>
        <fullName evidence="6">Pentatricopeptide repeat-containing</fullName>
    </submittedName>
</protein>
<evidence type="ECO:0000256" key="4">
    <source>
        <dbReference type="SAM" id="MobiDB-lite"/>
    </source>
</evidence>
<keyword evidence="2" id="KW-0677">Repeat</keyword>
<dbReference type="InterPro" id="IPR036063">
    <property type="entry name" value="Smr_dom_sf"/>
</dbReference>
<dbReference type="AlphaFoldDB" id="A0A2P6TGV9"/>
<proteinExistence type="inferred from homology"/>
<feature type="repeat" description="PPR" evidence="3">
    <location>
        <begin position="187"/>
        <end position="221"/>
    </location>
</feature>
<dbReference type="SUPFAM" id="SSF160443">
    <property type="entry name" value="SMR domain-like"/>
    <property type="match status" value="1"/>
</dbReference>
<dbReference type="NCBIfam" id="TIGR00756">
    <property type="entry name" value="PPR"/>
    <property type="match status" value="8"/>
</dbReference>
<dbReference type="InterPro" id="IPR036915">
    <property type="entry name" value="Cyclin-like_sf"/>
</dbReference>
<feature type="compositionally biased region" description="Low complexity" evidence="4">
    <location>
        <begin position="966"/>
        <end position="987"/>
    </location>
</feature>
<feature type="repeat" description="PPR" evidence="3">
    <location>
        <begin position="222"/>
        <end position="256"/>
    </location>
</feature>
<sequence>MAGYGAPAFYMPPPSPLPFAAPPSPGPPGGDQRYLPLAGMVMGLPSEATNPRGWGGMQFEQQAAHGQPGDYGRTDRPRPPPPPPTRRHGRGGGQGHGQGHERRGRTSQHGDLSSQLQLEELLLHLRRLPRDAPLHPSIAQSLHQLDGRGLAQLIRELGRSNLPHRGAQLFDLVRSLGPAHELAHLLDEYAYTSMVANCGQRQALDQALALVQEMQERGIPCNVHTYSALMNVAIKCGQYRLALDVYRDMRAAGCPANVVTFNTLCDVYGKSGQWEEALAVLDVMRQERVQPVTRTFNTIMIACNTSGQWQEALRVYEKMVAAGQPPNTTTFNALISAHSKAGDLPKVLQMFEEMVSKGCERSVITYSSLISACEKAGEWKLALQLFDEMRGEGCTPNVISYNSLIAACAQGAQWEKAGEVFEAMQAQGCRPDVVTYTALIQAYERGGQWRRALAAFEDMRSRQCTPDSIILNIILDVLWETGVAWAQQRAAGIFREATHDGLMRQHSHSSPDSLELNLHSTTVAVALLSLHTWLAELCGRGAGLPARVSIIAGKGKAKDAGHSIIKETVTALLRSLEAPFQESADATAFIGRLEATGEEVAQWLAGQGPAVLSCIVPLPPDASLPAGTQGAGSSAVAASAAAAGGGADPGAASGEAGALGAPAGQAAAAAAAAAAAVAGLHIGSGGSRSRASQRTDKDLQEELAAEARATEAFAMAQYFEKTHNLNLQMMHPAYLAQRPELARLAATLGAQLRLPEEAVHDAMLLLDRAMSVPLEAPESLHRAALAACLLLAARQAGLPERRVPDPGAVAEAAGVSPVLLGQVQAALLAALQNDTASISALRCLTLYLERLGGEGGAAAAAGCSALGSSPLGADLLALLREVLSDEEFLNYRPSVTAAAVLLVARKSRGIAPYWPTALNNLTGYSGGTAELAAAIAGAERLRDKLKQDTASSAAASSSAGAAAAAAPAGLQPSARTASGASDGSSAGPLTPEGPFSQMPAGKAGSSLLDPSATSSAATDDMPHAASPSAPAATAAAAGPPAGDTQARQPDGGA</sequence>
<dbReference type="Pfam" id="PF01535">
    <property type="entry name" value="PPR"/>
    <property type="match status" value="1"/>
</dbReference>
<dbReference type="STRING" id="3076.A0A2P6TGV9"/>
<feature type="compositionally biased region" description="Pro residues" evidence="4">
    <location>
        <begin position="11"/>
        <end position="28"/>
    </location>
</feature>
<feature type="region of interest" description="Disordered" evidence="4">
    <location>
        <begin position="62"/>
        <end position="113"/>
    </location>
</feature>
<evidence type="ECO:0000313" key="6">
    <source>
        <dbReference type="EMBL" id="PRW33527.1"/>
    </source>
</evidence>
<dbReference type="InterPro" id="IPR057027">
    <property type="entry name" value="TPR_mt"/>
</dbReference>
<dbReference type="Pfam" id="PF13041">
    <property type="entry name" value="PPR_2"/>
    <property type="match status" value="1"/>
</dbReference>
<evidence type="ECO:0000313" key="7">
    <source>
        <dbReference type="Proteomes" id="UP000239899"/>
    </source>
</evidence>
<dbReference type="PANTHER" id="PTHR47447:SF28">
    <property type="entry name" value="PENTACOTRIPEPTIDE-REPEAT REGION OF PRORP DOMAIN-CONTAINING PROTEIN"/>
    <property type="match status" value="1"/>
</dbReference>
<evidence type="ECO:0000256" key="3">
    <source>
        <dbReference type="PROSITE-ProRule" id="PRU00708"/>
    </source>
</evidence>
<feature type="repeat" description="PPR" evidence="3">
    <location>
        <begin position="292"/>
        <end position="326"/>
    </location>
</feature>
<dbReference type="SUPFAM" id="SSF48452">
    <property type="entry name" value="TPR-like"/>
    <property type="match status" value="2"/>
</dbReference>
<dbReference type="PANTHER" id="PTHR47447">
    <property type="entry name" value="OS03G0856100 PROTEIN"/>
    <property type="match status" value="1"/>
</dbReference>
<dbReference type="SUPFAM" id="SSF47954">
    <property type="entry name" value="Cyclin-like"/>
    <property type="match status" value="1"/>
</dbReference>
<feature type="region of interest" description="Disordered" evidence="4">
    <location>
        <begin position="966"/>
        <end position="1053"/>
    </location>
</feature>
<dbReference type="SMART" id="SM00463">
    <property type="entry name" value="SMR"/>
    <property type="match status" value="1"/>
</dbReference>
<dbReference type="Pfam" id="PF13812">
    <property type="entry name" value="PPR_3"/>
    <property type="match status" value="1"/>
</dbReference>
<reference evidence="6 7" key="1">
    <citation type="journal article" date="2018" name="Plant J.">
        <title>Genome sequences of Chlorella sorokiniana UTEX 1602 and Micractinium conductrix SAG 241.80: implications to maltose excretion by a green alga.</title>
        <authorList>
            <person name="Arriola M.B."/>
            <person name="Velmurugan N."/>
            <person name="Zhang Y."/>
            <person name="Plunkett M.H."/>
            <person name="Hondzo H."/>
            <person name="Barney B.M."/>
        </authorList>
    </citation>
    <scope>NUCLEOTIDE SEQUENCE [LARGE SCALE GENOMIC DNA]</scope>
    <source>
        <strain evidence="7">UTEX 1602</strain>
    </source>
</reference>
<dbReference type="InterPro" id="IPR011990">
    <property type="entry name" value="TPR-like_helical_dom_sf"/>
</dbReference>
<feature type="region of interest" description="Disordered" evidence="4">
    <location>
        <begin position="11"/>
        <end position="38"/>
    </location>
</feature>
<gene>
    <name evidence="6" type="ORF">C2E21_7594</name>
</gene>
<feature type="compositionally biased region" description="Low complexity" evidence="4">
    <location>
        <begin position="1024"/>
        <end position="1042"/>
    </location>
</feature>